<reference evidence="1" key="1">
    <citation type="journal article" date="2021" name="New Phytol.">
        <title>Evolutionary innovations through gain and loss of genes in the ectomycorrhizal Boletales.</title>
        <authorList>
            <person name="Wu G."/>
            <person name="Miyauchi S."/>
            <person name="Morin E."/>
            <person name="Kuo A."/>
            <person name="Drula E."/>
            <person name="Varga T."/>
            <person name="Kohler A."/>
            <person name="Feng B."/>
            <person name="Cao Y."/>
            <person name="Lipzen A."/>
            <person name="Daum C."/>
            <person name="Hundley H."/>
            <person name="Pangilinan J."/>
            <person name="Johnson J."/>
            <person name="Barry K."/>
            <person name="LaButti K."/>
            <person name="Ng V."/>
            <person name="Ahrendt S."/>
            <person name="Min B."/>
            <person name="Choi I.G."/>
            <person name="Park H."/>
            <person name="Plett J.M."/>
            <person name="Magnuson J."/>
            <person name="Spatafora J.W."/>
            <person name="Nagy L.G."/>
            <person name="Henrissat B."/>
            <person name="Grigoriev I.V."/>
            <person name="Yang Z.L."/>
            <person name="Xu J."/>
            <person name="Martin F.M."/>
        </authorList>
    </citation>
    <scope>NUCLEOTIDE SEQUENCE</scope>
    <source>
        <strain evidence="1">KUC20120723A-06</strain>
    </source>
</reference>
<proteinExistence type="predicted"/>
<evidence type="ECO:0000313" key="2">
    <source>
        <dbReference type="Proteomes" id="UP000790709"/>
    </source>
</evidence>
<protein>
    <submittedName>
        <fullName evidence="1">Cytochrome P450</fullName>
    </submittedName>
</protein>
<keyword evidence="2" id="KW-1185">Reference proteome</keyword>
<gene>
    <name evidence="1" type="ORF">BV22DRAFT_1104013</name>
</gene>
<comment type="caution">
    <text evidence="1">The sequence shown here is derived from an EMBL/GenBank/DDBJ whole genome shotgun (WGS) entry which is preliminary data.</text>
</comment>
<dbReference type="Proteomes" id="UP000790709">
    <property type="component" value="Unassembled WGS sequence"/>
</dbReference>
<sequence>MDTITSPLGSIAIPALTYRESTIPYRTATAVCIICCLTYLFAFRKRARQFPGPKGLPLVGNTFQVPTIRTWRYFEKLSAIYGPLVRLSLGGDELLILSNSSDAEELLGRRSYNYSSRKPLIYAGKYQSEGKRLVLLPYGDTLKKHRAAFHQMLQPRVVGAYETMQELESSKLLVDLLERPLEMYRHSVRFAASLVFTLSYGKRLDDDDADLNAIQSILENFTKDTYPGSHIVDTFPVLDHLPDFLAPWRAQAREKHKREMNLYNRLALEVKSKIADGDIALECFAARLWDQKEKMGLDLDELSYVAGSAFEAGTDTTASTVLWFFLAMLMYPDTQKQAQSELDRVLGSDGKTMPSFAHLGQLPYCTALMKEVFRWAPAAPGGFPHYSDADDEYQGYHIKKGTMIVPCIWNMHHNETEFPDAFTFNPERFLEDSCTPLQLTEGHYGFGFGRRKCPGQYLAAKTIWIGLVRILWGFDVLHPATGEPQHLPHDLTNCTSGMTSRPTNFKAVISPRSSVHAETIRRASDMYN</sequence>
<evidence type="ECO:0000313" key="1">
    <source>
        <dbReference type="EMBL" id="KAH7926919.1"/>
    </source>
</evidence>
<accession>A0ACB8BMS3</accession>
<organism evidence="1 2">
    <name type="scientific">Leucogyrophana mollusca</name>
    <dbReference type="NCBI Taxonomy" id="85980"/>
    <lineage>
        <taxon>Eukaryota</taxon>
        <taxon>Fungi</taxon>
        <taxon>Dikarya</taxon>
        <taxon>Basidiomycota</taxon>
        <taxon>Agaricomycotina</taxon>
        <taxon>Agaricomycetes</taxon>
        <taxon>Agaricomycetidae</taxon>
        <taxon>Boletales</taxon>
        <taxon>Boletales incertae sedis</taxon>
        <taxon>Leucogyrophana</taxon>
    </lineage>
</organism>
<name>A0ACB8BMS3_9AGAM</name>
<dbReference type="EMBL" id="MU266375">
    <property type="protein sequence ID" value="KAH7926919.1"/>
    <property type="molecule type" value="Genomic_DNA"/>
</dbReference>